<name>A0A7Y0AD63_9BACT</name>
<reference evidence="2 3" key="1">
    <citation type="submission" date="2020-04" db="EMBL/GenBank/DDBJ databases">
        <title>Hymenobacter polaris sp. nov., isolated from Arctic soil.</title>
        <authorList>
            <person name="Dahal R.H."/>
        </authorList>
    </citation>
    <scope>NUCLEOTIDE SEQUENCE [LARGE SCALE GENOMIC DNA]</scope>
    <source>
        <strain evidence="2 3">RP-2-7</strain>
    </source>
</reference>
<sequence length="69" mass="7239">MLLKISDSWGPSLQYLALALIGGAALLVGLVWGLSNLFRGKSKKKSWAALGVFLAIVVVVAIAVFIIVA</sequence>
<protein>
    <submittedName>
        <fullName evidence="2">Uncharacterized protein</fullName>
    </submittedName>
</protein>
<dbReference type="AlphaFoldDB" id="A0A7Y0AD63"/>
<evidence type="ECO:0000313" key="2">
    <source>
        <dbReference type="EMBL" id="NML65154.1"/>
    </source>
</evidence>
<keyword evidence="1" id="KW-1133">Transmembrane helix</keyword>
<dbReference type="EMBL" id="JABBGH010000001">
    <property type="protein sequence ID" value="NML65154.1"/>
    <property type="molecule type" value="Genomic_DNA"/>
</dbReference>
<proteinExistence type="predicted"/>
<gene>
    <name evidence="2" type="ORF">HHL22_08045</name>
</gene>
<evidence type="ECO:0000313" key="3">
    <source>
        <dbReference type="Proteomes" id="UP000559626"/>
    </source>
</evidence>
<keyword evidence="1" id="KW-0472">Membrane</keyword>
<dbReference type="RefSeq" id="WP_169530406.1">
    <property type="nucleotide sequence ID" value="NZ_JABBGH010000001.1"/>
</dbReference>
<evidence type="ECO:0000256" key="1">
    <source>
        <dbReference type="SAM" id="Phobius"/>
    </source>
</evidence>
<keyword evidence="3" id="KW-1185">Reference proteome</keyword>
<accession>A0A7Y0AD63</accession>
<organism evidence="2 3">
    <name type="scientific">Hymenobacter polaris</name>
    <dbReference type="NCBI Taxonomy" id="2682546"/>
    <lineage>
        <taxon>Bacteria</taxon>
        <taxon>Pseudomonadati</taxon>
        <taxon>Bacteroidota</taxon>
        <taxon>Cytophagia</taxon>
        <taxon>Cytophagales</taxon>
        <taxon>Hymenobacteraceae</taxon>
        <taxon>Hymenobacter</taxon>
    </lineage>
</organism>
<dbReference type="Proteomes" id="UP000559626">
    <property type="component" value="Unassembled WGS sequence"/>
</dbReference>
<feature type="transmembrane region" description="Helical" evidence="1">
    <location>
        <begin position="12"/>
        <end position="35"/>
    </location>
</feature>
<feature type="transmembrane region" description="Helical" evidence="1">
    <location>
        <begin position="47"/>
        <end position="68"/>
    </location>
</feature>
<keyword evidence="1" id="KW-0812">Transmembrane</keyword>
<comment type="caution">
    <text evidence="2">The sequence shown here is derived from an EMBL/GenBank/DDBJ whole genome shotgun (WGS) entry which is preliminary data.</text>
</comment>